<dbReference type="EMBL" id="HACG01021090">
    <property type="protein sequence ID" value="CEK67955.1"/>
    <property type="molecule type" value="Transcribed_RNA"/>
</dbReference>
<accession>A0A0B6ZJQ9</accession>
<evidence type="ECO:0000313" key="1">
    <source>
        <dbReference type="EMBL" id="CEK67955.1"/>
    </source>
</evidence>
<gene>
    <name evidence="1" type="primary">ORF64529</name>
</gene>
<protein>
    <submittedName>
        <fullName evidence="1">Uncharacterized protein</fullName>
    </submittedName>
</protein>
<organism evidence="1">
    <name type="scientific">Arion vulgaris</name>
    <dbReference type="NCBI Taxonomy" id="1028688"/>
    <lineage>
        <taxon>Eukaryota</taxon>
        <taxon>Metazoa</taxon>
        <taxon>Spiralia</taxon>
        <taxon>Lophotrochozoa</taxon>
        <taxon>Mollusca</taxon>
        <taxon>Gastropoda</taxon>
        <taxon>Heterobranchia</taxon>
        <taxon>Euthyneura</taxon>
        <taxon>Panpulmonata</taxon>
        <taxon>Eupulmonata</taxon>
        <taxon>Stylommatophora</taxon>
        <taxon>Helicina</taxon>
        <taxon>Arionoidea</taxon>
        <taxon>Arionidae</taxon>
        <taxon>Arion</taxon>
    </lineage>
</organism>
<dbReference type="AlphaFoldDB" id="A0A0B6ZJQ9"/>
<reference evidence="1" key="1">
    <citation type="submission" date="2014-12" db="EMBL/GenBank/DDBJ databases">
        <title>Insight into the proteome of Arion vulgaris.</title>
        <authorList>
            <person name="Aradska J."/>
            <person name="Bulat T."/>
            <person name="Smidak R."/>
            <person name="Sarate P."/>
            <person name="Gangsoo J."/>
            <person name="Sialana F."/>
            <person name="Bilban M."/>
            <person name="Lubec G."/>
        </authorList>
    </citation>
    <scope>NUCLEOTIDE SEQUENCE</scope>
    <source>
        <tissue evidence="1">Skin</tissue>
    </source>
</reference>
<proteinExistence type="predicted"/>
<sequence>MPDKRIPKELMYGELMWTNDGWWTEKNFNYTLKVYLKCFDIGRCIGNPLRKIAKCGAATAQEELA</sequence>
<name>A0A0B6ZJQ9_9EUPU</name>